<sequence>MTSTKRNLMHWGTGQALTPGEPHRVSTLVLEDPGYLHALRRSGLVGATSVVFLPGGPSDDAGPVVVGYTGSLREAGSEISISDSFFLQTQDYSTSEFMSVIGPTSIRIFNEADFELFLDDADRAKNEGQFREFLIHPAVRLAELPALGAGTDRDGPRHRLYVTADGDIHTSPTGSAIGHAGDDLPTLEKEWARLNADSDQPCAVCLAKAVPEERRAAELASRPWLGRYHGAISAQQDLLTRGETDFRVSGFGGRLVRGLEEVENPADLVTAGLPLLLWTEESAYVHTPWPSRTFKIEHRAGQLVEALLVHGSMEAAARHDDPRGLETVSSFFAKAGVRLTAEEAS</sequence>
<dbReference type="EMBL" id="JBHMBW010000037">
    <property type="protein sequence ID" value="MFB9627934.1"/>
    <property type="molecule type" value="Genomic_DNA"/>
</dbReference>
<dbReference type="Proteomes" id="UP001589532">
    <property type="component" value="Unassembled WGS sequence"/>
</dbReference>
<keyword evidence="2" id="KW-1185">Reference proteome</keyword>
<organism evidence="1 2">
    <name type="scientific">Nonomuraea helvata</name>
    <dbReference type="NCBI Taxonomy" id="37484"/>
    <lineage>
        <taxon>Bacteria</taxon>
        <taxon>Bacillati</taxon>
        <taxon>Actinomycetota</taxon>
        <taxon>Actinomycetes</taxon>
        <taxon>Streptosporangiales</taxon>
        <taxon>Streptosporangiaceae</taxon>
        <taxon>Nonomuraea</taxon>
    </lineage>
</organism>
<evidence type="ECO:0000313" key="1">
    <source>
        <dbReference type="EMBL" id="MFB9627934.1"/>
    </source>
</evidence>
<proteinExistence type="predicted"/>
<evidence type="ECO:0000313" key="2">
    <source>
        <dbReference type="Proteomes" id="UP001589532"/>
    </source>
</evidence>
<name>A0ABV5S8H7_9ACTN</name>
<dbReference type="NCBIfam" id="NF041823">
    <property type="entry name" value="daptide_RRE"/>
    <property type="match status" value="1"/>
</dbReference>
<comment type="caution">
    <text evidence="1">The sequence shown here is derived from an EMBL/GenBank/DDBJ whole genome shotgun (WGS) entry which is preliminary data.</text>
</comment>
<dbReference type="RefSeq" id="WP_344986936.1">
    <property type="nucleotide sequence ID" value="NZ_BAAAXV010000001.1"/>
</dbReference>
<reference evidence="1 2" key="1">
    <citation type="submission" date="2024-09" db="EMBL/GenBank/DDBJ databases">
        <authorList>
            <person name="Sun Q."/>
            <person name="Mori K."/>
        </authorList>
    </citation>
    <scope>NUCLEOTIDE SEQUENCE [LARGE SCALE GENOMIC DNA]</scope>
    <source>
        <strain evidence="1 2">JCM 3143</strain>
    </source>
</reference>
<gene>
    <name evidence="1" type="primary">mpaB</name>
    <name evidence="1" type="ORF">ACFFSA_33040</name>
</gene>
<accession>A0ABV5S8H7</accession>
<dbReference type="InterPro" id="IPR049693">
    <property type="entry name" value="Daptide_RRE"/>
</dbReference>
<protein>
    <submittedName>
        <fullName evidence="1">Daptide biosynthesis RiPP recognition protein</fullName>
    </submittedName>
</protein>